<dbReference type="Proteomes" id="UP001519289">
    <property type="component" value="Unassembled WGS sequence"/>
</dbReference>
<evidence type="ECO:0000256" key="7">
    <source>
        <dbReference type="RuleBase" id="RU363032"/>
    </source>
</evidence>
<feature type="transmembrane region" description="Helical" evidence="7">
    <location>
        <begin position="309"/>
        <end position="335"/>
    </location>
</feature>
<feature type="transmembrane region" description="Helical" evidence="7">
    <location>
        <begin position="263"/>
        <end position="289"/>
    </location>
</feature>
<feature type="transmembrane region" description="Helical" evidence="7">
    <location>
        <begin position="205"/>
        <end position="226"/>
    </location>
</feature>
<gene>
    <name evidence="9" type="ORF">J2Z79_000883</name>
</gene>
<dbReference type="PANTHER" id="PTHR43376:SF1">
    <property type="entry name" value="OLIGOPEPTIDE TRANSPORT SYSTEM PERMEASE PROTEIN"/>
    <property type="match status" value="1"/>
</dbReference>
<keyword evidence="10" id="KW-1185">Reference proteome</keyword>
<evidence type="ECO:0000256" key="6">
    <source>
        <dbReference type="ARBA" id="ARBA00023136"/>
    </source>
</evidence>
<evidence type="ECO:0000256" key="3">
    <source>
        <dbReference type="ARBA" id="ARBA00022475"/>
    </source>
</evidence>
<evidence type="ECO:0000256" key="4">
    <source>
        <dbReference type="ARBA" id="ARBA00022692"/>
    </source>
</evidence>
<evidence type="ECO:0000313" key="10">
    <source>
        <dbReference type="Proteomes" id="UP001519289"/>
    </source>
</evidence>
<keyword evidence="6 7" id="KW-0472">Membrane</keyword>
<dbReference type="RefSeq" id="WP_209465643.1">
    <property type="nucleotide sequence ID" value="NZ_JAGGLG010000005.1"/>
</dbReference>
<keyword evidence="4 7" id="KW-0812">Transmembrane</keyword>
<dbReference type="Gene3D" id="1.10.3720.10">
    <property type="entry name" value="MetI-like"/>
    <property type="match status" value="1"/>
</dbReference>
<evidence type="ECO:0000256" key="5">
    <source>
        <dbReference type="ARBA" id="ARBA00022989"/>
    </source>
</evidence>
<comment type="subcellular location">
    <subcellularLocation>
        <location evidence="1 7">Cell membrane</location>
        <topology evidence="1 7">Multi-pass membrane protein</topology>
    </subcellularLocation>
</comment>
<protein>
    <submittedName>
        <fullName evidence="9">Peptide/nickel transport system permease protein</fullName>
    </submittedName>
</protein>
<organism evidence="9 10">
    <name type="scientific">Symbiobacterium terraclitae</name>
    <dbReference type="NCBI Taxonomy" id="557451"/>
    <lineage>
        <taxon>Bacteria</taxon>
        <taxon>Bacillati</taxon>
        <taxon>Bacillota</taxon>
        <taxon>Clostridia</taxon>
        <taxon>Eubacteriales</taxon>
        <taxon>Symbiobacteriaceae</taxon>
        <taxon>Symbiobacterium</taxon>
    </lineage>
</organism>
<feature type="transmembrane region" description="Helical" evidence="7">
    <location>
        <begin position="149"/>
        <end position="173"/>
    </location>
</feature>
<proteinExistence type="inferred from homology"/>
<dbReference type="Pfam" id="PF19300">
    <property type="entry name" value="BPD_transp_1_N"/>
    <property type="match status" value="1"/>
</dbReference>
<dbReference type="SUPFAM" id="SSF161098">
    <property type="entry name" value="MetI-like"/>
    <property type="match status" value="1"/>
</dbReference>
<evidence type="ECO:0000256" key="2">
    <source>
        <dbReference type="ARBA" id="ARBA00022448"/>
    </source>
</evidence>
<dbReference type="PANTHER" id="PTHR43376">
    <property type="entry name" value="OLIGOPEPTIDE TRANSPORT SYSTEM PERMEASE PROTEIN"/>
    <property type="match status" value="1"/>
</dbReference>
<dbReference type="InterPro" id="IPR000515">
    <property type="entry name" value="MetI-like"/>
</dbReference>
<dbReference type="EMBL" id="JAGGLG010000005">
    <property type="protein sequence ID" value="MBP2017500.1"/>
    <property type="molecule type" value="Genomic_DNA"/>
</dbReference>
<dbReference type="InterPro" id="IPR035906">
    <property type="entry name" value="MetI-like_sf"/>
</dbReference>
<accession>A0ABS4JPQ2</accession>
<dbReference type="InterPro" id="IPR045621">
    <property type="entry name" value="BPD_transp_1_N"/>
</dbReference>
<keyword evidence="3" id="KW-1003">Cell membrane</keyword>
<comment type="similarity">
    <text evidence="7">Belongs to the binding-protein-dependent transport system permease family.</text>
</comment>
<feature type="transmembrane region" description="Helical" evidence="7">
    <location>
        <begin position="112"/>
        <end position="137"/>
    </location>
</feature>
<feature type="transmembrane region" description="Helical" evidence="7">
    <location>
        <begin position="20"/>
        <end position="40"/>
    </location>
</feature>
<reference evidence="9 10" key="1">
    <citation type="submission" date="2021-03" db="EMBL/GenBank/DDBJ databases">
        <title>Genomic Encyclopedia of Type Strains, Phase IV (KMG-IV): sequencing the most valuable type-strain genomes for metagenomic binning, comparative biology and taxonomic classification.</title>
        <authorList>
            <person name="Goeker M."/>
        </authorList>
    </citation>
    <scope>NUCLEOTIDE SEQUENCE [LARGE SCALE GENOMIC DNA]</scope>
    <source>
        <strain evidence="9 10">DSM 27138</strain>
    </source>
</reference>
<evidence type="ECO:0000259" key="8">
    <source>
        <dbReference type="PROSITE" id="PS50928"/>
    </source>
</evidence>
<sequence>MALSETLRKVWRSYYLRRVVKALLTIFVVTTLTFFLIRLMPGNPLDIYISQQLAQGVPLIEAQQMAAALYQIDLDKPLWLQYLDYIWSLLHGDFGMSIVSTRTPVSDLILRFLPWTLFVVSVSLVTSFVLGILLGTVTAYRRNTLLDHVLTSLASIISAVPNYIVGVLIIVYFGVRWKWFDVAAVRGSLSPGVHPEWSWAFLSDALYHAALPIITYVVTTVGNWMLAMRSSTMATLGEDYVMVARARGLSDQRIATAYVGRNAVLPLFTSLAISIGFVVGGSTLIESVFTYQGIGMKLSSALTSRDYPVMQAIFIIICTSVVAANLLADLLYGLLDPRIRIEGR</sequence>
<name>A0ABS4JPQ2_9FIRM</name>
<dbReference type="CDD" id="cd06261">
    <property type="entry name" value="TM_PBP2"/>
    <property type="match status" value="1"/>
</dbReference>
<evidence type="ECO:0000313" key="9">
    <source>
        <dbReference type="EMBL" id="MBP2017500.1"/>
    </source>
</evidence>
<keyword evidence="5 7" id="KW-1133">Transmembrane helix</keyword>
<dbReference type="Pfam" id="PF00528">
    <property type="entry name" value="BPD_transp_1"/>
    <property type="match status" value="1"/>
</dbReference>
<evidence type="ECO:0000256" key="1">
    <source>
        <dbReference type="ARBA" id="ARBA00004651"/>
    </source>
</evidence>
<feature type="domain" description="ABC transmembrane type-1" evidence="8">
    <location>
        <begin position="113"/>
        <end position="328"/>
    </location>
</feature>
<keyword evidence="2 7" id="KW-0813">Transport</keyword>
<dbReference type="PROSITE" id="PS50928">
    <property type="entry name" value="ABC_TM1"/>
    <property type="match status" value="1"/>
</dbReference>
<comment type="caution">
    <text evidence="9">The sequence shown here is derived from an EMBL/GenBank/DDBJ whole genome shotgun (WGS) entry which is preliminary data.</text>
</comment>